<dbReference type="InterPro" id="IPR012434">
    <property type="entry name" value="DUF1631"/>
</dbReference>
<dbReference type="AlphaFoldDB" id="A0A6M2BQW8"/>
<gene>
    <name evidence="1" type="ORF">G7Y85_06840</name>
</gene>
<comment type="caution">
    <text evidence="1">The sequence shown here is derived from an EMBL/GenBank/DDBJ whole genome shotgun (WGS) entry which is preliminary data.</text>
</comment>
<keyword evidence="2" id="KW-1185">Reference proteome</keyword>
<evidence type="ECO:0000313" key="1">
    <source>
        <dbReference type="EMBL" id="NGY04473.1"/>
    </source>
</evidence>
<sequence length="744" mass="80255">MAKTANDIAAPLPAGAKVDARNPIVQALHEMAVTVLGDQLRTMFEKADDILFDSAEKAQSSDEQRLYLDTMRIVRVQRAQIIKAFQNSLEGALSQIGEQAAVASNPYGDLSDMSQWSLQDGDQLEERIAVANMETKATSLHSHELVELQRRLARLADMSGGGFSPEAMSPARIIRAFQDSVHDLQVDFPIKLVIYKLFDRVVVGRMSEVFMGANHLLAGHGVEPKETAATAPRRNPAAAAFAGADGASGAGASGAPAWANGVDAGRFSQFMGGAAASSSAPRWSGPAGYGAPASAGAGYPASWPAYGPAYGSQNAGGPPPNYDDSWLAHDISHILQSYAQGQQPQAPAWLPPQNVGLVARMFDGYYNDPRLPEAMKPLLARLQMPVMKAALSDPQFFADAGHPARRASNSLYELALQLGAGGAKVPDQAFEELQSLVEEVARTFQLDPARLKRAASEPLNEDVADEFLREQERTQKNRNRQQIERVRRIVAHELKMRVGERRLAPGAMRLMLSGFGPRLCVDYIRDGIEGHAWNATMALVERVLQSFDHVPLMAADERVHEEAEIAAAVTNRLSEVGFSQEKLEEVVAGLLEAYLEPSPVPAASVASVHAAAAEDGVQDEAGATEVLVEAAVPAAPRITPEEELLGLLSIVLLPDGWFTVLDASTQTKHWVRVKAYYPAQHSVLLGHYMEPRFLKLRTAVFATELCAGRIVAIDPAPELQNAIARIATLPITPEPAGPVVWAQT</sequence>
<accession>A0A6M2BQW8</accession>
<evidence type="ECO:0000313" key="2">
    <source>
        <dbReference type="Proteomes" id="UP000472676"/>
    </source>
</evidence>
<dbReference type="Proteomes" id="UP000472676">
    <property type="component" value="Unassembled WGS sequence"/>
</dbReference>
<reference evidence="1 2" key="1">
    <citation type="journal article" date="2014" name="Int. J. Syst. Evol. Microbiol.">
        <title>Solimonas terrae sp. nov., isolated from soil.</title>
        <authorList>
            <person name="Kim S.J."/>
            <person name="Moon J.Y."/>
            <person name="Weon H.Y."/>
            <person name="Ahn J.H."/>
            <person name="Chen W.M."/>
            <person name="Kwon S.W."/>
        </authorList>
    </citation>
    <scope>NUCLEOTIDE SEQUENCE [LARGE SCALE GENOMIC DNA]</scope>
    <source>
        <strain evidence="1 2">KIS83-12</strain>
    </source>
</reference>
<dbReference type="EMBL" id="JAAMOW010000003">
    <property type="protein sequence ID" value="NGY04473.1"/>
    <property type="molecule type" value="Genomic_DNA"/>
</dbReference>
<proteinExistence type="predicted"/>
<organism evidence="1 2">
    <name type="scientific">Solimonas terrae</name>
    <dbReference type="NCBI Taxonomy" id="1396819"/>
    <lineage>
        <taxon>Bacteria</taxon>
        <taxon>Pseudomonadati</taxon>
        <taxon>Pseudomonadota</taxon>
        <taxon>Gammaproteobacteria</taxon>
        <taxon>Nevskiales</taxon>
        <taxon>Nevskiaceae</taxon>
        <taxon>Solimonas</taxon>
    </lineage>
</organism>
<dbReference type="Pfam" id="PF07793">
    <property type="entry name" value="DUF1631"/>
    <property type="match status" value="1"/>
</dbReference>
<name>A0A6M2BQW8_9GAMM</name>
<protein>
    <submittedName>
        <fullName evidence="1">DUF1631 domain-containing protein</fullName>
    </submittedName>
</protein>